<dbReference type="EMBL" id="NBSK02000001">
    <property type="protein sequence ID" value="KAJ0225508.1"/>
    <property type="molecule type" value="Genomic_DNA"/>
</dbReference>
<evidence type="ECO:0008006" key="3">
    <source>
        <dbReference type="Google" id="ProtNLM"/>
    </source>
</evidence>
<dbReference type="PANTHER" id="PTHR48475:SF2">
    <property type="entry name" value="RIBONUCLEASE H"/>
    <property type="match status" value="1"/>
</dbReference>
<gene>
    <name evidence="1" type="ORF">LSAT_V11C100041720</name>
</gene>
<dbReference type="InterPro" id="IPR043128">
    <property type="entry name" value="Rev_trsase/Diguanyl_cyclase"/>
</dbReference>
<proteinExistence type="predicted"/>
<accession>A0A9R1WK66</accession>
<sequence length="433" mass="49284">MNIVPGSALVRQKKGGRRAIGAKQSTRKEAIFETWITKPVMVKKHDRSWRMCIDYSNLNNTIPSSSDAHGRRRENNLPHRLQHILLPKKMSFSLKNAGAMYQRLKDKIFIDQIGRNVVVYVIDMVIKIRDVASVLRDIEETFRTLAHAHMKQTQESTPLGNSFDLKTPHNINGVQEINERLTSLGGCIAGSAEKALPLFHTLKGCVDKNKFKWMEVADKALQSLKEGLHRLPVMASQLPGETLQVYLAASDEAISSKQKKQLSIHFVRRELQNPEINYPILEKLVLMLILQRPEKSRGLAKWAIELGEHDIKYRTWINIKSKALADSLVEILDMLRNVTTIVAIDPAEPEARKYIWKLHTDGAVSKEGFRAGLILKNPSGDEIMYTLRFNFQVSNNEAEYESLPTRRPSPSTRGWSETAFGPQRLYSHYQIGQ</sequence>
<evidence type="ECO:0000313" key="2">
    <source>
        <dbReference type="Proteomes" id="UP000235145"/>
    </source>
</evidence>
<dbReference type="AlphaFoldDB" id="A0A9R1WK66"/>
<comment type="caution">
    <text evidence="1">The sequence shown here is derived from an EMBL/GenBank/DDBJ whole genome shotgun (WGS) entry which is preliminary data.</text>
</comment>
<dbReference type="InterPro" id="IPR043502">
    <property type="entry name" value="DNA/RNA_pol_sf"/>
</dbReference>
<keyword evidence="2" id="KW-1185">Reference proteome</keyword>
<dbReference type="PANTHER" id="PTHR48475">
    <property type="entry name" value="RIBONUCLEASE H"/>
    <property type="match status" value="1"/>
</dbReference>
<dbReference type="Gene3D" id="3.30.70.270">
    <property type="match status" value="2"/>
</dbReference>
<dbReference type="Proteomes" id="UP000235145">
    <property type="component" value="Unassembled WGS sequence"/>
</dbReference>
<dbReference type="SUPFAM" id="SSF56672">
    <property type="entry name" value="DNA/RNA polymerases"/>
    <property type="match status" value="1"/>
</dbReference>
<evidence type="ECO:0000313" key="1">
    <source>
        <dbReference type="EMBL" id="KAJ0225508.1"/>
    </source>
</evidence>
<protein>
    <recommendedName>
        <fullName evidence="3">Reverse transcriptase/retrotransposon-derived protein RNase H-like domain-containing protein</fullName>
    </recommendedName>
</protein>
<organism evidence="1 2">
    <name type="scientific">Lactuca sativa</name>
    <name type="common">Garden lettuce</name>
    <dbReference type="NCBI Taxonomy" id="4236"/>
    <lineage>
        <taxon>Eukaryota</taxon>
        <taxon>Viridiplantae</taxon>
        <taxon>Streptophyta</taxon>
        <taxon>Embryophyta</taxon>
        <taxon>Tracheophyta</taxon>
        <taxon>Spermatophyta</taxon>
        <taxon>Magnoliopsida</taxon>
        <taxon>eudicotyledons</taxon>
        <taxon>Gunneridae</taxon>
        <taxon>Pentapetalae</taxon>
        <taxon>asterids</taxon>
        <taxon>campanulids</taxon>
        <taxon>Asterales</taxon>
        <taxon>Asteraceae</taxon>
        <taxon>Cichorioideae</taxon>
        <taxon>Cichorieae</taxon>
        <taxon>Lactucinae</taxon>
        <taxon>Lactuca</taxon>
    </lineage>
</organism>
<name>A0A9R1WK66_LACSA</name>
<reference evidence="1 2" key="1">
    <citation type="journal article" date="2017" name="Nat. Commun.">
        <title>Genome assembly with in vitro proximity ligation data and whole-genome triplication in lettuce.</title>
        <authorList>
            <person name="Reyes-Chin-Wo S."/>
            <person name="Wang Z."/>
            <person name="Yang X."/>
            <person name="Kozik A."/>
            <person name="Arikit S."/>
            <person name="Song C."/>
            <person name="Xia L."/>
            <person name="Froenicke L."/>
            <person name="Lavelle D.O."/>
            <person name="Truco M.J."/>
            <person name="Xia R."/>
            <person name="Zhu S."/>
            <person name="Xu C."/>
            <person name="Xu H."/>
            <person name="Xu X."/>
            <person name="Cox K."/>
            <person name="Korf I."/>
            <person name="Meyers B.C."/>
            <person name="Michelmore R.W."/>
        </authorList>
    </citation>
    <scope>NUCLEOTIDE SEQUENCE [LARGE SCALE GENOMIC DNA]</scope>
    <source>
        <strain evidence="2">cv. Salinas</strain>
        <tissue evidence="1">Seedlings</tissue>
    </source>
</reference>